<dbReference type="GO" id="GO:0016301">
    <property type="term" value="F:kinase activity"/>
    <property type="evidence" value="ECO:0007669"/>
    <property type="project" value="UniProtKB-KW"/>
</dbReference>
<comment type="similarity">
    <text evidence="1">Belongs to the ROK (NagC/XylR) family.</text>
</comment>
<name>A0A1V9F602_9BACT</name>
<dbReference type="Gene3D" id="3.30.420.40">
    <property type="match status" value="2"/>
</dbReference>
<evidence type="ECO:0000313" key="3">
    <source>
        <dbReference type="Proteomes" id="UP000192276"/>
    </source>
</evidence>
<dbReference type="EMBL" id="LWBP01000210">
    <property type="protein sequence ID" value="OQP53636.1"/>
    <property type="molecule type" value="Genomic_DNA"/>
</dbReference>
<dbReference type="Gene3D" id="1.10.10.10">
    <property type="entry name" value="Winged helix-like DNA-binding domain superfamily/Winged helix DNA-binding domain"/>
    <property type="match status" value="1"/>
</dbReference>
<dbReference type="InterPro" id="IPR000600">
    <property type="entry name" value="ROK"/>
</dbReference>
<dbReference type="InterPro" id="IPR043129">
    <property type="entry name" value="ATPase_NBD"/>
</dbReference>
<gene>
    <name evidence="2" type="ORF">A4R26_06610</name>
</gene>
<dbReference type="PANTHER" id="PTHR18964:SF149">
    <property type="entry name" value="BIFUNCTIONAL UDP-N-ACETYLGLUCOSAMINE 2-EPIMERASE_N-ACETYLMANNOSAMINE KINASE"/>
    <property type="match status" value="1"/>
</dbReference>
<dbReference type="Proteomes" id="UP000192276">
    <property type="component" value="Unassembled WGS sequence"/>
</dbReference>
<proteinExistence type="inferred from homology"/>
<keyword evidence="2" id="KW-0808">Transferase</keyword>
<dbReference type="InterPro" id="IPR036390">
    <property type="entry name" value="WH_DNA-bd_sf"/>
</dbReference>
<sequence>MEKNLLYKRRIVKHLYFGNMLSCADLSDKIHKSIPLTTRMLGKLMEEGMVTETGYAASTGGRRPVMYSLKQDVMYVVSVAMDQLVMQIAILDMQNRNVTAIELFELPLTKNPNAPAALAEKINEIIIRSGIPKSKIAGIGIGMPGFVNAVKGINYTFLETDGYTISQYISAKVKLPVFIDNDSRLIALAELKFGAAREKKNALVINVGWGVGLGMILEGELFRGHDGFAGEFSHIPLFLNNKLCSCGKSGCLETETSLLVVIEKASNGLKSGKLSMLKESALLVDHPEKAFQNIVTAASRGDKFAVEILSEAGYNIGRGVAILIHLLNPEVVILSGRGSAAGKIWQAPIQQALNEHCIPRLSLNTEIEVSALGYNAELTGAAALVMENYERDDVKNLIYENRPDVFI</sequence>
<dbReference type="STRING" id="550983.A4R26_06610"/>
<keyword evidence="2" id="KW-0418">Kinase</keyword>
<dbReference type="OrthoDB" id="9810372at2"/>
<organism evidence="2 3">
    <name type="scientific">Niastella populi</name>
    <dbReference type="NCBI Taxonomy" id="550983"/>
    <lineage>
        <taxon>Bacteria</taxon>
        <taxon>Pseudomonadati</taxon>
        <taxon>Bacteroidota</taxon>
        <taxon>Chitinophagia</taxon>
        <taxon>Chitinophagales</taxon>
        <taxon>Chitinophagaceae</taxon>
        <taxon>Niastella</taxon>
    </lineage>
</organism>
<dbReference type="RefSeq" id="WP_081169520.1">
    <property type="nucleotide sequence ID" value="NZ_LWBP01000210.1"/>
</dbReference>
<dbReference type="Pfam" id="PF00480">
    <property type="entry name" value="ROK"/>
    <property type="match status" value="1"/>
</dbReference>
<comment type="caution">
    <text evidence="2">The sequence shown here is derived from an EMBL/GenBank/DDBJ whole genome shotgun (WGS) entry which is preliminary data.</text>
</comment>
<reference evidence="3" key="1">
    <citation type="submission" date="2016-04" db="EMBL/GenBank/DDBJ databases">
        <authorList>
            <person name="Chen L."/>
            <person name="Zhuang W."/>
            <person name="Wang G."/>
        </authorList>
    </citation>
    <scope>NUCLEOTIDE SEQUENCE [LARGE SCALE GENOMIC DNA]</scope>
    <source>
        <strain evidence="3">208</strain>
    </source>
</reference>
<keyword evidence="3" id="KW-1185">Reference proteome</keyword>
<dbReference type="AlphaFoldDB" id="A0A1V9F602"/>
<dbReference type="InterPro" id="IPR036388">
    <property type="entry name" value="WH-like_DNA-bd_sf"/>
</dbReference>
<dbReference type="PANTHER" id="PTHR18964">
    <property type="entry name" value="ROK (REPRESSOR, ORF, KINASE) FAMILY"/>
    <property type="match status" value="1"/>
</dbReference>
<protein>
    <submittedName>
        <fullName evidence="2">Sugar kinase</fullName>
    </submittedName>
</protein>
<evidence type="ECO:0000313" key="2">
    <source>
        <dbReference type="EMBL" id="OQP53636.1"/>
    </source>
</evidence>
<accession>A0A1V9F602</accession>
<dbReference type="SUPFAM" id="SSF46785">
    <property type="entry name" value="Winged helix' DNA-binding domain"/>
    <property type="match status" value="1"/>
</dbReference>
<evidence type="ECO:0000256" key="1">
    <source>
        <dbReference type="ARBA" id="ARBA00006479"/>
    </source>
</evidence>
<dbReference type="SUPFAM" id="SSF53067">
    <property type="entry name" value="Actin-like ATPase domain"/>
    <property type="match status" value="1"/>
</dbReference>